<keyword evidence="2" id="KW-1185">Reference proteome</keyword>
<organism evidence="1 2">
    <name type="scientific">Caerostris darwini</name>
    <dbReference type="NCBI Taxonomy" id="1538125"/>
    <lineage>
        <taxon>Eukaryota</taxon>
        <taxon>Metazoa</taxon>
        <taxon>Ecdysozoa</taxon>
        <taxon>Arthropoda</taxon>
        <taxon>Chelicerata</taxon>
        <taxon>Arachnida</taxon>
        <taxon>Araneae</taxon>
        <taxon>Araneomorphae</taxon>
        <taxon>Entelegynae</taxon>
        <taxon>Araneoidea</taxon>
        <taxon>Araneidae</taxon>
        <taxon>Caerostris</taxon>
    </lineage>
</organism>
<protein>
    <recommendedName>
        <fullName evidence="3">Ribosomal protein L32</fullName>
    </recommendedName>
</protein>
<evidence type="ECO:0000313" key="2">
    <source>
        <dbReference type="Proteomes" id="UP001054837"/>
    </source>
</evidence>
<proteinExistence type="predicted"/>
<sequence>ARSKRLIFVVLSKIIPSVDLPKRLKKKNTSMPSKKNFFLSNSLKYLLKSADMAVFKYEKLAAVLKAI</sequence>
<name>A0AAV4TPY5_9ARAC</name>
<dbReference type="AlphaFoldDB" id="A0AAV4TPY5"/>
<dbReference type="Proteomes" id="UP001054837">
    <property type="component" value="Unassembled WGS sequence"/>
</dbReference>
<dbReference type="EMBL" id="BPLQ01010135">
    <property type="protein sequence ID" value="GIY48623.1"/>
    <property type="molecule type" value="Genomic_DNA"/>
</dbReference>
<accession>A0AAV4TPY5</accession>
<reference evidence="1 2" key="1">
    <citation type="submission" date="2021-06" db="EMBL/GenBank/DDBJ databases">
        <title>Caerostris darwini draft genome.</title>
        <authorList>
            <person name="Kono N."/>
            <person name="Arakawa K."/>
        </authorList>
    </citation>
    <scope>NUCLEOTIDE SEQUENCE [LARGE SCALE GENOMIC DNA]</scope>
</reference>
<comment type="caution">
    <text evidence="1">The sequence shown here is derived from an EMBL/GenBank/DDBJ whole genome shotgun (WGS) entry which is preliminary data.</text>
</comment>
<gene>
    <name evidence="1" type="ORF">CDAR_208391</name>
</gene>
<evidence type="ECO:0008006" key="3">
    <source>
        <dbReference type="Google" id="ProtNLM"/>
    </source>
</evidence>
<evidence type="ECO:0000313" key="1">
    <source>
        <dbReference type="EMBL" id="GIY48623.1"/>
    </source>
</evidence>
<feature type="non-terminal residue" evidence="1">
    <location>
        <position position="1"/>
    </location>
</feature>